<gene>
    <name evidence="1" type="ordered locus">Desac_0713</name>
</gene>
<name>F2NGI0_DESAR</name>
<dbReference type="HOGENOM" id="CLU_2537056_0_0_7"/>
<organism evidence="1 2">
    <name type="scientific">Desulfobacca acetoxidans (strain ATCC 700848 / DSM 11109 / ASRB2)</name>
    <dbReference type="NCBI Taxonomy" id="880072"/>
    <lineage>
        <taxon>Bacteria</taxon>
        <taxon>Pseudomonadati</taxon>
        <taxon>Thermodesulfobacteriota</taxon>
        <taxon>Desulfobaccia</taxon>
        <taxon>Desulfobaccales</taxon>
        <taxon>Desulfobaccaceae</taxon>
        <taxon>Desulfobacca</taxon>
    </lineage>
</organism>
<evidence type="ECO:0008006" key="3">
    <source>
        <dbReference type="Google" id="ProtNLM"/>
    </source>
</evidence>
<dbReference type="OrthoDB" id="5421232at2"/>
<evidence type="ECO:0000313" key="1">
    <source>
        <dbReference type="EMBL" id="AEB08593.1"/>
    </source>
</evidence>
<accession>F2NGI0</accession>
<proteinExistence type="predicted"/>
<dbReference type="eggNOG" id="COG1933">
    <property type="taxonomic scope" value="Bacteria"/>
</dbReference>
<sequence>MKCPHCGGDWKMQICPQCGGETLPEGKFCCHCGAELEVELPPDLANRILCPDGACIGILNEKGECSVCGMAYKAVLESEQSDG</sequence>
<dbReference type="RefSeq" id="WP_013705706.1">
    <property type="nucleotide sequence ID" value="NC_015388.1"/>
</dbReference>
<reference evidence="1 2" key="1">
    <citation type="journal article" date="2011" name="Stand. Genomic Sci.">
        <title>Complete genome sequence of the acetate-degrading sulfate reducer Desulfobacca acetoxidans type strain (ASRB2).</title>
        <authorList>
            <person name="Goker M."/>
            <person name="Teshima H."/>
            <person name="Lapidus A."/>
            <person name="Nolan M."/>
            <person name="Lucas S."/>
            <person name="Hammon N."/>
            <person name="Deshpande S."/>
            <person name="Cheng J.F."/>
            <person name="Tapia R."/>
            <person name="Han C."/>
            <person name="Goodwin L."/>
            <person name="Pitluck S."/>
            <person name="Huntemann M."/>
            <person name="Liolios K."/>
            <person name="Ivanova N."/>
            <person name="Pagani I."/>
            <person name="Mavromatis K."/>
            <person name="Ovchinikova G."/>
            <person name="Pati A."/>
            <person name="Chen A."/>
            <person name="Palaniappan K."/>
            <person name="Land M."/>
            <person name="Hauser L."/>
            <person name="Brambilla E.M."/>
            <person name="Rohde M."/>
            <person name="Spring S."/>
            <person name="Detter J.C."/>
            <person name="Woyke T."/>
            <person name="Bristow J."/>
            <person name="Eisen J.A."/>
            <person name="Markowitz V."/>
            <person name="Hugenholtz P."/>
            <person name="Kyrpides N.C."/>
            <person name="Klenk H.P."/>
        </authorList>
    </citation>
    <scope>NUCLEOTIDE SEQUENCE [LARGE SCALE GENOMIC DNA]</scope>
    <source>
        <strain evidence="2">ATCC 700848 / DSM 11109 / ASRB2</strain>
    </source>
</reference>
<evidence type="ECO:0000313" key="2">
    <source>
        <dbReference type="Proteomes" id="UP000000483"/>
    </source>
</evidence>
<dbReference type="STRING" id="880072.Desac_0713"/>
<protein>
    <recommendedName>
        <fullName evidence="3">DZANK-type domain-containing protein</fullName>
    </recommendedName>
</protein>
<dbReference type="EMBL" id="CP002629">
    <property type="protein sequence ID" value="AEB08593.1"/>
    <property type="molecule type" value="Genomic_DNA"/>
</dbReference>
<dbReference type="KEGG" id="dao:Desac_0713"/>
<keyword evidence="2" id="KW-1185">Reference proteome</keyword>
<reference evidence="2" key="2">
    <citation type="submission" date="2011-03" db="EMBL/GenBank/DDBJ databases">
        <title>The complete genome of Desulfobacca acetoxidans DSM 11109.</title>
        <authorList>
            <consortium name="US DOE Joint Genome Institute (JGI-PGF)"/>
            <person name="Lucas S."/>
            <person name="Copeland A."/>
            <person name="Lapidus A."/>
            <person name="Bruce D."/>
            <person name="Goodwin L."/>
            <person name="Pitluck S."/>
            <person name="Peters L."/>
            <person name="Kyrpides N."/>
            <person name="Mavromatis K."/>
            <person name="Ivanova N."/>
            <person name="Ovchinnikova G."/>
            <person name="Teshima H."/>
            <person name="Detter J.C."/>
            <person name="Han C."/>
            <person name="Land M."/>
            <person name="Hauser L."/>
            <person name="Markowitz V."/>
            <person name="Cheng J.-F."/>
            <person name="Hugenholtz P."/>
            <person name="Woyke T."/>
            <person name="Wu D."/>
            <person name="Spring S."/>
            <person name="Schueler E."/>
            <person name="Brambilla E."/>
            <person name="Klenk H.-P."/>
            <person name="Eisen J.A."/>
        </authorList>
    </citation>
    <scope>NUCLEOTIDE SEQUENCE [LARGE SCALE GENOMIC DNA]</scope>
    <source>
        <strain evidence="2">ATCC 700848 / DSM 11109 / ASRB2</strain>
    </source>
</reference>
<dbReference type="AlphaFoldDB" id="F2NGI0"/>
<dbReference type="Proteomes" id="UP000000483">
    <property type="component" value="Chromosome"/>
</dbReference>